<organism evidence="2 3">
    <name type="scientific">Chlamydomonas reinhardtii</name>
    <name type="common">Chlamydomonas smithii</name>
    <dbReference type="NCBI Taxonomy" id="3055"/>
    <lineage>
        <taxon>Eukaryota</taxon>
        <taxon>Viridiplantae</taxon>
        <taxon>Chlorophyta</taxon>
        <taxon>core chlorophytes</taxon>
        <taxon>Chlorophyceae</taxon>
        <taxon>CS clade</taxon>
        <taxon>Chlamydomonadales</taxon>
        <taxon>Chlamydomonadaceae</taxon>
        <taxon>Chlamydomonas</taxon>
    </lineage>
</organism>
<feature type="compositionally biased region" description="Basic and acidic residues" evidence="1">
    <location>
        <begin position="28"/>
        <end position="48"/>
    </location>
</feature>
<gene>
    <name evidence="2" type="ORF">CHLRE_03g208558v5</name>
</gene>
<dbReference type="InParanoid" id="A0A2K3DYY6"/>
<evidence type="ECO:0000256" key="1">
    <source>
        <dbReference type="SAM" id="MobiDB-lite"/>
    </source>
</evidence>
<evidence type="ECO:0000313" key="3">
    <source>
        <dbReference type="Proteomes" id="UP000006906"/>
    </source>
</evidence>
<keyword evidence="3" id="KW-1185">Reference proteome</keyword>
<dbReference type="GeneID" id="5718804"/>
<evidence type="ECO:0000313" key="2">
    <source>
        <dbReference type="EMBL" id="PNW85717.1"/>
    </source>
</evidence>
<accession>A0A2K3DYY6</accession>
<dbReference type="RefSeq" id="XP_001693303.2">
    <property type="nucleotide sequence ID" value="XM_001693251.2"/>
</dbReference>
<feature type="region of interest" description="Disordered" evidence="1">
    <location>
        <begin position="1"/>
        <end position="48"/>
    </location>
</feature>
<dbReference type="AlphaFoldDB" id="A0A2K3DYY6"/>
<feature type="region of interest" description="Disordered" evidence="1">
    <location>
        <begin position="119"/>
        <end position="143"/>
    </location>
</feature>
<reference evidence="2 3" key="1">
    <citation type="journal article" date="2007" name="Science">
        <title>The Chlamydomonas genome reveals the evolution of key animal and plant functions.</title>
        <authorList>
            <person name="Merchant S.S."/>
            <person name="Prochnik S.E."/>
            <person name="Vallon O."/>
            <person name="Harris E.H."/>
            <person name="Karpowicz S.J."/>
            <person name="Witman G.B."/>
            <person name="Terry A."/>
            <person name="Salamov A."/>
            <person name="Fritz-Laylin L.K."/>
            <person name="Marechal-Drouard L."/>
            <person name="Marshall W.F."/>
            <person name="Qu L.H."/>
            <person name="Nelson D.R."/>
            <person name="Sanderfoot A.A."/>
            <person name="Spalding M.H."/>
            <person name="Kapitonov V.V."/>
            <person name="Ren Q."/>
            <person name="Ferris P."/>
            <person name="Lindquist E."/>
            <person name="Shapiro H."/>
            <person name="Lucas S.M."/>
            <person name="Grimwood J."/>
            <person name="Schmutz J."/>
            <person name="Cardol P."/>
            <person name="Cerutti H."/>
            <person name="Chanfreau G."/>
            <person name="Chen C.L."/>
            <person name="Cognat V."/>
            <person name="Croft M.T."/>
            <person name="Dent R."/>
            <person name="Dutcher S."/>
            <person name="Fernandez E."/>
            <person name="Fukuzawa H."/>
            <person name="Gonzalez-Ballester D."/>
            <person name="Gonzalez-Halphen D."/>
            <person name="Hallmann A."/>
            <person name="Hanikenne M."/>
            <person name="Hippler M."/>
            <person name="Inwood W."/>
            <person name="Jabbari K."/>
            <person name="Kalanon M."/>
            <person name="Kuras R."/>
            <person name="Lefebvre P.A."/>
            <person name="Lemaire S.D."/>
            <person name="Lobanov A.V."/>
            <person name="Lohr M."/>
            <person name="Manuell A."/>
            <person name="Meier I."/>
            <person name="Mets L."/>
            <person name="Mittag M."/>
            <person name="Mittelmeier T."/>
            <person name="Moroney J.V."/>
            <person name="Moseley J."/>
            <person name="Napoli C."/>
            <person name="Nedelcu A.M."/>
            <person name="Niyogi K."/>
            <person name="Novoselov S.V."/>
            <person name="Paulsen I.T."/>
            <person name="Pazour G."/>
            <person name="Purton S."/>
            <person name="Ral J.P."/>
            <person name="Riano-Pachon D.M."/>
            <person name="Riekhof W."/>
            <person name="Rymarquis L."/>
            <person name="Schroda M."/>
            <person name="Stern D."/>
            <person name="Umen J."/>
            <person name="Willows R."/>
            <person name="Wilson N."/>
            <person name="Zimmer S.L."/>
            <person name="Allmer J."/>
            <person name="Balk J."/>
            <person name="Bisova K."/>
            <person name="Chen C.J."/>
            <person name="Elias M."/>
            <person name="Gendler K."/>
            <person name="Hauser C."/>
            <person name="Lamb M.R."/>
            <person name="Ledford H."/>
            <person name="Long J.C."/>
            <person name="Minagawa J."/>
            <person name="Page M.D."/>
            <person name="Pan J."/>
            <person name="Pootakham W."/>
            <person name="Roje S."/>
            <person name="Rose A."/>
            <person name="Stahlberg E."/>
            <person name="Terauchi A.M."/>
            <person name="Yang P."/>
            <person name="Ball S."/>
            <person name="Bowler C."/>
            <person name="Dieckmann C.L."/>
            <person name="Gladyshev V.N."/>
            <person name="Green P."/>
            <person name="Jorgensen R."/>
            <person name="Mayfield S."/>
            <person name="Mueller-Roeber B."/>
            <person name="Rajamani S."/>
            <person name="Sayre R.T."/>
            <person name="Brokstein P."/>
            <person name="Dubchak I."/>
            <person name="Goodstein D."/>
            <person name="Hornick L."/>
            <person name="Huang Y.W."/>
            <person name="Jhaveri J."/>
            <person name="Luo Y."/>
            <person name="Martinez D."/>
            <person name="Ngau W.C."/>
            <person name="Otillar B."/>
            <person name="Poliakov A."/>
            <person name="Porter A."/>
            <person name="Szajkowski L."/>
            <person name="Werner G."/>
            <person name="Zhou K."/>
            <person name="Grigoriev I.V."/>
            <person name="Rokhsar D.S."/>
            <person name="Grossman A.R."/>
        </authorList>
    </citation>
    <scope>NUCLEOTIDE SEQUENCE [LARGE SCALE GENOMIC DNA]</scope>
    <source>
        <strain evidence="3">CC-503</strain>
    </source>
</reference>
<dbReference type="KEGG" id="cre:CHLRE_03g208558v5"/>
<dbReference type="EMBL" id="CM008964">
    <property type="protein sequence ID" value="PNW85717.1"/>
    <property type="molecule type" value="Genomic_DNA"/>
</dbReference>
<protein>
    <submittedName>
        <fullName evidence="2">Uncharacterized protein</fullName>
    </submittedName>
</protein>
<feature type="compositionally biased region" description="Low complexity" evidence="1">
    <location>
        <begin position="122"/>
        <end position="143"/>
    </location>
</feature>
<proteinExistence type="predicted"/>
<feature type="compositionally biased region" description="Polar residues" evidence="1">
    <location>
        <begin position="11"/>
        <end position="27"/>
    </location>
</feature>
<name>A0A2K3DYY6_CHLRE</name>
<dbReference type="Gramene" id="PNW85717">
    <property type="protein sequence ID" value="PNW85717"/>
    <property type="gene ID" value="CHLRE_03g208558v5"/>
</dbReference>
<dbReference type="Proteomes" id="UP000006906">
    <property type="component" value="Chromosome 3"/>
</dbReference>
<dbReference type="PaxDb" id="3055-EDP03329"/>
<sequence length="217" mass="24690">MLPDSRHYLIPQSQSRGRTSHQLTGSREQQREPLRWEVRDDRQESEQALDRVRHVERELEDQRELRWQAERKLAAADEKVKQLELDLASVRSELTRQQARSQALGELLACAQEQQRAERARSASLSSTQSSEESDGGSSSVTSDVQAAAEGACTGYLISQGGTADKVFRHVESQSCGWLHPTQAYKQPPLILRFQPERNEDEAFWPRVDYLLAFNAT</sequence>